<dbReference type="Proteomes" id="UP000070544">
    <property type="component" value="Unassembled WGS sequence"/>
</dbReference>
<dbReference type="AlphaFoldDB" id="A0A139AYG0"/>
<evidence type="ECO:0000313" key="3">
    <source>
        <dbReference type="Proteomes" id="UP000070544"/>
    </source>
</evidence>
<accession>A0A139AYG0</accession>
<reference evidence="2 3" key="1">
    <citation type="journal article" date="2015" name="Genome Biol. Evol.">
        <title>Phylogenomic analyses indicate that early fungi evolved digesting cell walls of algal ancestors of land plants.</title>
        <authorList>
            <person name="Chang Y."/>
            <person name="Wang S."/>
            <person name="Sekimoto S."/>
            <person name="Aerts A.L."/>
            <person name="Choi C."/>
            <person name="Clum A."/>
            <person name="LaButti K.M."/>
            <person name="Lindquist E.A."/>
            <person name="Yee Ngan C."/>
            <person name="Ohm R.A."/>
            <person name="Salamov A.A."/>
            <person name="Grigoriev I.V."/>
            <person name="Spatafora J.W."/>
            <person name="Berbee M.L."/>
        </authorList>
    </citation>
    <scope>NUCLEOTIDE SEQUENCE [LARGE SCALE GENOMIC DNA]</scope>
    <source>
        <strain evidence="2 3">JEL478</strain>
    </source>
</reference>
<sequence>MRRRNVRQLYPKGDPHPRATRPPPPSRVRHCRASRNRKRRHRVSSQSYRRPAANRCCSSSDSIGLVSPSAADEHSSESQSCITLRKALCVAGIDLWWDWNAYGIVGEGNRRWPEIFGHPAV</sequence>
<organism evidence="2 3">
    <name type="scientific">Gonapodya prolifera (strain JEL478)</name>
    <name type="common">Monoblepharis prolifera</name>
    <dbReference type="NCBI Taxonomy" id="1344416"/>
    <lineage>
        <taxon>Eukaryota</taxon>
        <taxon>Fungi</taxon>
        <taxon>Fungi incertae sedis</taxon>
        <taxon>Chytridiomycota</taxon>
        <taxon>Chytridiomycota incertae sedis</taxon>
        <taxon>Monoblepharidomycetes</taxon>
        <taxon>Monoblepharidales</taxon>
        <taxon>Gonapodyaceae</taxon>
        <taxon>Gonapodya</taxon>
    </lineage>
</organism>
<evidence type="ECO:0000256" key="1">
    <source>
        <dbReference type="SAM" id="MobiDB-lite"/>
    </source>
</evidence>
<feature type="region of interest" description="Disordered" evidence="1">
    <location>
        <begin position="1"/>
        <end position="77"/>
    </location>
</feature>
<protein>
    <submittedName>
        <fullName evidence="2">Uncharacterized protein</fullName>
    </submittedName>
</protein>
<gene>
    <name evidence="2" type="ORF">M427DRAFT_271700</name>
</gene>
<name>A0A139AYG0_GONPJ</name>
<proteinExistence type="predicted"/>
<evidence type="ECO:0000313" key="2">
    <source>
        <dbReference type="EMBL" id="KXS21495.1"/>
    </source>
</evidence>
<dbReference type="EMBL" id="KQ965732">
    <property type="protein sequence ID" value="KXS21495.1"/>
    <property type="molecule type" value="Genomic_DNA"/>
</dbReference>
<keyword evidence="3" id="KW-1185">Reference proteome</keyword>
<feature type="compositionally biased region" description="Basic residues" evidence="1">
    <location>
        <begin position="27"/>
        <end position="43"/>
    </location>
</feature>